<protein>
    <submittedName>
        <fullName evidence="4">GNAT family N-acetyltransferase</fullName>
    </submittedName>
</protein>
<dbReference type="RefSeq" id="WP_101177521.1">
    <property type="nucleotide sequence ID" value="NZ_PISE01000025.1"/>
</dbReference>
<keyword evidence="1 4" id="KW-0808">Transferase</keyword>
<dbReference type="InterPro" id="IPR000182">
    <property type="entry name" value="GNAT_dom"/>
</dbReference>
<accession>A0A2N0Z1M6</accession>
<dbReference type="Proteomes" id="UP000233375">
    <property type="component" value="Unassembled WGS sequence"/>
</dbReference>
<reference evidence="4 5" key="1">
    <citation type="journal article" date="2003" name="Int. J. Syst. Evol. Microbiol.">
        <title>Bacillus nealsonii sp. nov., isolated from a spacecraft-assembly facility, whose spores are gamma-radiation resistant.</title>
        <authorList>
            <person name="Venkateswaran K."/>
            <person name="Kempf M."/>
            <person name="Chen F."/>
            <person name="Satomi M."/>
            <person name="Nicholson W."/>
            <person name="Kern R."/>
        </authorList>
    </citation>
    <scope>NUCLEOTIDE SEQUENCE [LARGE SCALE GENOMIC DNA]</scope>
    <source>
        <strain evidence="4 5">FO-92</strain>
    </source>
</reference>
<keyword evidence="2" id="KW-0012">Acyltransferase</keyword>
<dbReference type="GO" id="GO:0016747">
    <property type="term" value="F:acyltransferase activity, transferring groups other than amino-acyl groups"/>
    <property type="evidence" value="ECO:0007669"/>
    <property type="project" value="InterPro"/>
</dbReference>
<sequence>MKIRQGTIEDLPMIMGFVQKSVTLMNQEGNDQWSSKYPKEDDFKKDIENQTLFVAELDGIPIGSITIDQIGGKNYHQIDWTYKDRDFFIIHRLVVNPEIRGGGIASELLAFAEVYAIEQNVFYIKTDTYALNDKAQNLFVKSGYNKVGIFHFEGKENPFYCYDKSFL</sequence>
<proteinExistence type="predicted"/>
<organism evidence="4 5">
    <name type="scientific">Niallia nealsonii</name>
    <dbReference type="NCBI Taxonomy" id="115979"/>
    <lineage>
        <taxon>Bacteria</taxon>
        <taxon>Bacillati</taxon>
        <taxon>Bacillota</taxon>
        <taxon>Bacilli</taxon>
        <taxon>Bacillales</taxon>
        <taxon>Bacillaceae</taxon>
        <taxon>Niallia</taxon>
    </lineage>
</organism>
<dbReference type="Pfam" id="PF00583">
    <property type="entry name" value="Acetyltransf_1"/>
    <property type="match status" value="1"/>
</dbReference>
<gene>
    <name evidence="4" type="ORF">CWS01_12435</name>
</gene>
<evidence type="ECO:0000259" key="3">
    <source>
        <dbReference type="PROSITE" id="PS51186"/>
    </source>
</evidence>
<evidence type="ECO:0000313" key="5">
    <source>
        <dbReference type="Proteomes" id="UP000233375"/>
    </source>
</evidence>
<dbReference type="Gene3D" id="3.40.630.30">
    <property type="match status" value="1"/>
</dbReference>
<dbReference type="PANTHER" id="PTHR43877:SF2">
    <property type="entry name" value="AMINOALKYLPHOSPHONATE N-ACETYLTRANSFERASE-RELATED"/>
    <property type="match status" value="1"/>
</dbReference>
<feature type="domain" description="N-acetyltransferase" evidence="3">
    <location>
        <begin position="1"/>
        <end position="167"/>
    </location>
</feature>
<dbReference type="PANTHER" id="PTHR43877">
    <property type="entry name" value="AMINOALKYLPHOSPHONATE N-ACETYLTRANSFERASE-RELATED-RELATED"/>
    <property type="match status" value="1"/>
</dbReference>
<dbReference type="PROSITE" id="PS51186">
    <property type="entry name" value="GNAT"/>
    <property type="match status" value="1"/>
</dbReference>
<keyword evidence="5" id="KW-1185">Reference proteome</keyword>
<dbReference type="SUPFAM" id="SSF55729">
    <property type="entry name" value="Acyl-CoA N-acyltransferases (Nat)"/>
    <property type="match status" value="1"/>
</dbReference>
<evidence type="ECO:0000256" key="2">
    <source>
        <dbReference type="ARBA" id="ARBA00023315"/>
    </source>
</evidence>
<evidence type="ECO:0000256" key="1">
    <source>
        <dbReference type="ARBA" id="ARBA00022679"/>
    </source>
</evidence>
<dbReference type="InterPro" id="IPR016181">
    <property type="entry name" value="Acyl_CoA_acyltransferase"/>
</dbReference>
<comment type="caution">
    <text evidence="4">The sequence shown here is derived from an EMBL/GenBank/DDBJ whole genome shotgun (WGS) entry which is preliminary data.</text>
</comment>
<dbReference type="InterPro" id="IPR050832">
    <property type="entry name" value="Bact_Acetyltransf"/>
</dbReference>
<name>A0A2N0Z1M6_9BACI</name>
<dbReference type="OrthoDB" id="9796381at2"/>
<dbReference type="EMBL" id="PISE01000025">
    <property type="protein sequence ID" value="PKG23414.1"/>
    <property type="molecule type" value="Genomic_DNA"/>
</dbReference>
<dbReference type="CDD" id="cd04301">
    <property type="entry name" value="NAT_SF"/>
    <property type="match status" value="1"/>
</dbReference>
<evidence type="ECO:0000313" key="4">
    <source>
        <dbReference type="EMBL" id="PKG23414.1"/>
    </source>
</evidence>
<dbReference type="AlphaFoldDB" id="A0A2N0Z1M6"/>